<sequence>MQKGKCICGKKIDKYLNQSNSMRADGSIYVYEGESPKSWQIFRCKQCKKVISETFIGKEIEQ</sequence>
<dbReference type="KEGG" id="asui:ASUIS_0827"/>
<dbReference type="RefSeq" id="WP_118885874.1">
    <property type="nucleotide sequence ID" value="NZ_CP032100.1"/>
</dbReference>
<keyword evidence="2" id="KW-1185">Reference proteome</keyword>
<reference evidence="1 2" key="1">
    <citation type="submission" date="2018-08" db="EMBL/GenBank/DDBJ databases">
        <title>Complete genome of the Arcobacter suis type strain LMG 26152.</title>
        <authorList>
            <person name="Miller W.G."/>
            <person name="Yee E."/>
            <person name="Bono J.L."/>
        </authorList>
    </citation>
    <scope>NUCLEOTIDE SEQUENCE [LARGE SCALE GENOMIC DNA]</scope>
    <source>
        <strain evidence="1 2">CECT 7833</strain>
    </source>
</reference>
<organism evidence="1 2">
    <name type="scientific">Arcobacter suis CECT 7833</name>
    <dbReference type="NCBI Taxonomy" id="663365"/>
    <lineage>
        <taxon>Bacteria</taxon>
        <taxon>Pseudomonadati</taxon>
        <taxon>Campylobacterota</taxon>
        <taxon>Epsilonproteobacteria</taxon>
        <taxon>Campylobacterales</taxon>
        <taxon>Arcobacteraceae</taxon>
        <taxon>Arcobacter</taxon>
    </lineage>
</organism>
<dbReference type="AlphaFoldDB" id="A0AAD0SPJ4"/>
<gene>
    <name evidence="1" type="ORF">ASUIS_0827</name>
</gene>
<protein>
    <submittedName>
        <fullName evidence="1">Uncharacterized protein</fullName>
    </submittedName>
</protein>
<evidence type="ECO:0000313" key="2">
    <source>
        <dbReference type="Proteomes" id="UP000263040"/>
    </source>
</evidence>
<dbReference type="EMBL" id="CP032100">
    <property type="protein sequence ID" value="AXX89318.1"/>
    <property type="molecule type" value="Genomic_DNA"/>
</dbReference>
<name>A0AAD0SPJ4_9BACT</name>
<evidence type="ECO:0000313" key="1">
    <source>
        <dbReference type="EMBL" id="AXX89318.1"/>
    </source>
</evidence>
<proteinExistence type="predicted"/>
<accession>A0AAD0SPJ4</accession>
<dbReference type="Proteomes" id="UP000263040">
    <property type="component" value="Chromosome"/>
</dbReference>